<evidence type="ECO:0000259" key="3">
    <source>
        <dbReference type="Pfam" id="PF02678"/>
    </source>
</evidence>
<dbReference type="InterPro" id="IPR003829">
    <property type="entry name" value="Pirin_N_dom"/>
</dbReference>
<evidence type="ECO:0000313" key="5">
    <source>
        <dbReference type="EMBL" id="MBS3058442.1"/>
    </source>
</evidence>
<dbReference type="InterPro" id="IPR011051">
    <property type="entry name" value="RmlC_Cupin_sf"/>
</dbReference>
<dbReference type="PANTHER" id="PTHR43212">
    <property type="entry name" value="QUERCETIN 2,3-DIOXYGENASE"/>
    <property type="match status" value="1"/>
</dbReference>
<sequence length="218" mass="24224">MGWLKTYWLFSFDDYYDPENTNFGNLRVYNDDIIAANSGFPTHPHSEMEIITIVLDGELSHEDSSGGKGKIKAGEVQRMSAGNGIMHSEFNNSSNPVHLHQIWITPNKQDLKPSYSQKDFSKLLKKNSLTLIASGKKEKNALQIQANASISRGTLAKGKSLKLKIKPSSKVFVYVIEGTLDVNGQAFGKNDQARISAEKALSLKAKSKCDFILIESWN</sequence>
<dbReference type="EMBL" id="JAGVWB010000023">
    <property type="protein sequence ID" value="MBS3058442.1"/>
    <property type="molecule type" value="Genomic_DNA"/>
</dbReference>
<evidence type="ECO:0000313" key="6">
    <source>
        <dbReference type="Proteomes" id="UP000680185"/>
    </source>
</evidence>
<accession>A0A8T4KXW8</accession>
<proteinExistence type="inferred from homology"/>
<organism evidence="5 6">
    <name type="scientific">Candidatus Iainarchaeum sp</name>
    <dbReference type="NCBI Taxonomy" id="3101447"/>
    <lineage>
        <taxon>Archaea</taxon>
        <taxon>Candidatus Iainarchaeota</taxon>
        <taxon>Candidatus Iainarchaeia</taxon>
        <taxon>Candidatus Iainarchaeales</taxon>
        <taxon>Candidatus Iainarchaeaceae</taxon>
        <taxon>Candidatus Iainarchaeum</taxon>
    </lineage>
</organism>
<gene>
    <name evidence="5" type="ORF">J4478_03525</name>
</gene>
<dbReference type="CDD" id="cd02910">
    <property type="entry name" value="cupin_Yhhw_N"/>
    <property type="match status" value="1"/>
</dbReference>
<dbReference type="Pfam" id="PF02678">
    <property type="entry name" value="Pirin"/>
    <property type="match status" value="1"/>
</dbReference>
<dbReference type="PIRSF" id="PIRSF006232">
    <property type="entry name" value="Pirin"/>
    <property type="match status" value="1"/>
</dbReference>
<name>A0A8T4KXW8_9ARCH</name>
<reference evidence="5" key="1">
    <citation type="submission" date="2021-03" db="EMBL/GenBank/DDBJ databases">
        <authorList>
            <person name="Jaffe A."/>
        </authorList>
    </citation>
    <scope>NUCLEOTIDE SEQUENCE</scope>
    <source>
        <strain evidence="5">RIFCSPLOWO2_01_FULL_43_13</strain>
    </source>
</reference>
<dbReference type="InterPro" id="IPR014710">
    <property type="entry name" value="RmlC-like_jellyroll"/>
</dbReference>
<comment type="similarity">
    <text evidence="1 2">Belongs to the pirin family.</text>
</comment>
<feature type="domain" description="Quercetin 2,3-dioxygenase C-terminal cupin" evidence="4">
    <location>
        <begin position="131"/>
        <end position="215"/>
    </location>
</feature>
<dbReference type="InterPro" id="IPR012093">
    <property type="entry name" value="Pirin"/>
</dbReference>
<feature type="domain" description="Pirin N-terminal" evidence="3">
    <location>
        <begin position="2"/>
        <end position="104"/>
    </location>
</feature>
<dbReference type="Gene3D" id="2.60.120.10">
    <property type="entry name" value="Jelly Rolls"/>
    <property type="match status" value="2"/>
</dbReference>
<dbReference type="SUPFAM" id="SSF51182">
    <property type="entry name" value="RmlC-like cupins"/>
    <property type="match status" value="1"/>
</dbReference>
<dbReference type="PANTHER" id="PTHR43212:SF3">
    <property type="entry name" value="QUERCETIN 2,3-DIOXYGENASE"/>
    <property type="match status" value="1"/>
</dbReference>
<dbReference type="Pfam" id="PF17954">
    <property type="entry name" value="Pirin_C_2"/>
    <property type="match status" value="1"/>
</dbReference>
<dbReference type="InterPro" id="IPR041602">
    <property type="entry name" value="Quercetinase_C"/>
</dbReference>
<evidence type="ECO:0000256" key="1">
    <source>
        <dbReference type="ARBA" id="ARBA00008416"/>
    </source>
</evidence>
<protein>
    <submittedName>
        <fullName evidence="5">Pirin family protein</fullName>
    </submittedName>
</protein>
<evidence type="ECO:0000256" key="2">
    <source>
        <dbReference type="RuleBase" id="RU003457"/>
    </source>
</evidence>
<dbReference type="AlphaFoldDB" id="A0A8T4KXW8"/>
<comment type="caution">
    <text evidence="5">The sequence shown here is derived from an EMBL/GenBank/DDBJ whole genome shotgun (WGS) entry which is preliminary data.</text>
</comment>
<dbReference type="Proteomes" id="UP000680185">
    <property type="component" value="Unassembled WGS sequence"/>
</dbReference>
<reference evidence="5" key="2">
    <citation type="submission" date="2021-05" db="EMBL/GenBank/DDBJ databases">
        <title>Protein family content uncovers lineage relationships and bacterial pathway maintenance mechanisms in DPANN archaea.</title>
        <authorList>
            <person name="Castelle C.J."/>
            <person name="Meheust R."/>
            <person name="Jaffe A.L."/>
            <person name="Seitz K."/>
            <person name="Gong X."/>
            <person name="Baker B.J."/>
            <person name="Banfield J.F."/>
        </authorList>
    </citation>
    <scope>NUCLEOTIDE SEQUENCE</scope>
    <source>
        <strain evidence="5">RIFCSPLOWO2_01_FULL_43_13</strain>
    </source>
</reference>
<evidence type="ECO:0000259" key="4">
    <source>
        <dbReference type="Pfam" id="PF17954"/>
    </source>
</evidence>